<dbReference type="Pfam" id="PF07715">
    <property type="entry name" value="Plug"/>
    <property type="match status" value="1"/>
</dbReference>
<dbReference type="PROSITE" id="PS52016">
    <property type="entry name" value="TONB_DEPENDENT_REC_3"/>
    <property type="match status" value="1"/>
</dbReference>
<evidence type="ECO:0000259" key="14">
    <source>
        <dbReference type="Pfam" id="PF00593"/>
    </source>
</evidence>
<dbReference type="SUPFAM" id="SSF56935">
    <property type="entry name" value="Porins"/>
    <property type="match status" value="1"/>
</dbReference>
<dbReference type="InterPro" id="IPR036942">
    <property type="entry name" value="Beta-barrel_TonB_sf"/>
</dbReference>
<evidence type="ECO:0000256" key="6">
    <source>
        <dbReference type="ARBA" id="ARBA00022729"/>
    </source>
</evidence>
<dbReference type="PANTHER" id="PTHR32552">
    <property type="entry name" value="FERRICHROME IRON RECEPTOR-RELATED"/>
    <property type="match status" value="1"/>
</dbReference>
<dbReference type="EMBL" id="JADEYP010000005">
    <property type="protein sequence ID" value="MCA5004331.1"/>
    <property type="molecule type" value="Genomic_DNA"/>
</dbReference>
<evidence type="ECO:0000259" key="15">
    <source>
        <dbReference type="Pfam" id="PF07715"/>
    </source>
</evidence>
<keyword evidence="6" id="KW-0732">Signal</keyword>
<keyword evidence="2 12" id="KW-0813">Transport</keyword>
<keyword evidence="9 13" id="KW-0798">TonB box</keyword>
<evidence type="ECO:0000256" key="13">
    <source>
        <dbReference type="RuleBase" id="RU003357"/>
    </source>
</evidence>
<evidence type="ECO:0000256" key="8">
    <source>
        <dbReference type="ARBA" id="ARBA00023065"/>
    </source>
</evidence>
<comment type="similarity">
    <text evidence="12 13">Belongs to the TonB-dependent receptor family.</text>
</comment>
<reference evidence="16" key="1">
    <citation type="submission" date="2020-10" db="EMBL/GenBank/DDBJ databases">
        <authorList>
            <person name="Lu T."/>
            <person name="Wang Q."/>
            <person name="Han X."/>
        </authorList>
    </citation>
    <scope>NUCLEOTIDE SEQUENCE</scope>
    <source>
        <strain evidence="16">WQ 366</strain>
    </source>
</reference>
<comment type="subcellular location">
    <subcellularLocation>
        <location evidence="1 12">Cell outer membrane</location>
        <topology evidence="1 12">Multi-pass membrane protein</topology>
    </subcellularLocation>
</comment>
<comment type="caution">
    <text evidence="16">The sequence shown here is derived from an EMBL/GenBank/DDBJ whole genome shotgun (WGS) entry which is preliminary data.</text>
</comment>
<dbReference type="InterPro" id="IPR037066">
    <property type="entry name" value="Plug_dom_sf"/>
</dbReference>
<evidence type="ECO:0000256" key="9">
    <source>
        <dbReference type="ARBA" id="ARBA00023077"/>
    </source>
</evidence>
<sequence length="818" mass="93986">MFKHVFASVAICQMMTVAIAQQKTTFKVVDEKSSPLTNATVILHNQVQKTNHQGEVVFSTDSRKDHTVRVKHLGYKEYTKKYDLLPPYQTIHLELTTIQTDAVFVYATRAKDNAATTFKNLNKEEIKKNNLGQDVPYLLDQTPGVIIGSDAGAGIGYTSMTIRGSDNQRINVTLNGIPLNDAESMGSFFVNLPDFASSTESIQIQRGIGTSTNGAGAFGASLNIQTDALETKPYAEFNNSYGSYNSWKNTIKAGTGLINNKFAFNTRLSRISSNGYVERATSNLKSMYFDGGLYTNKHILKATVFTGKEKTYQAWYGTPEPLIKGDRTDLERYANNNFGLYSGAEFERLMNADRRYNYYTYDNQTDNYKQTHSHLHYTYVMNNAWNFNAALHYTRGAGYYEEFREDDRLSRYSIPNLVQGSTTIEKSNLVRRRWLDNHFYGTTVSANFKPSTTWNLTFGGAYNEYKGDHYGEVIKVDIYPNTSFNDKYYLNDATKKDFNTYLKADYRRNNWLINLDVQYRNVNYRSQGDDDKIKDFGFKDNLHFINPKVGATYFLSANANLYASYAYASKEPVRKDYVENPRSEFPKPERMQNIEAGYRYRNETFNIGTNFYAMLYKDQLVPTGQLNDTGSELRMNIPDSYRIGWELDASWIIHPKFIWSATAALSDNKIKNFVEYVSVLDDNWEFVREEQFHYKSTQIAKAANTILSNNLTYLPTDKWSISLMSKYVSRVYLDNSSAKERSIDPFTYTNLKTQYSFSALGIKNIDVLASINNIFNAKYETSGYTWGQIFESQGKRDFYNFYYPQATTNFMFGLNLRF</sequence>
<evidence type="ECO:0000256" key="5">
    <source>
        <dbReference type="ARBA" id="ARBA00022692"/>
    </source>
</evidence>
<dbReference type="Gene3D" id="2.170.130.10">
    <property type="entry name" value="TonB-dependent receptor, plug domain"/>
    <property type="match status" value="1"/>
</dbReference>
<keyword evidence="17" id="KW-1185">Reference proteome</keyword>
<dbReference type="InterPro" id="IPR039426">
    <property type="entry name" value="TonB-dep_rcpt-like"/>
</dbReference>
<keyword evidence="7" id="KW-0408">Iron</keyword>
<dbReference type="SUPFAM" id="SSF49464">
    <property type="entry name" value="Carboxypeptidase regulatory domain-like"/>
    <property type="match status" value="1"/>
</dbReference>
<evidence type="ECO:0000256" key="12">
    <source>
        <dbReference type="PROSITE-ProRule" id="PRU01360"/>
    </source>
</evidence>
<keyword evidence="11 12" id="KW-0998">Cell outer membrane</keyword>
<keyword evidence="10 12" id="KW-0472">Membrane</keyword>
<keyword evidence="16" id="KW-0675">Receptor</keyword>
<keyword evidence="4" id="KW-0410">Iron transport</keyword>
<evidence type="ECO:0000313" key="17">
    <source>
        <dbReference type="Proteomes" id="UP001165302"/>
    </source>
</evidence>
<evidence type="ECO:0000256" key="7">
    <source>
        <dbReference type="ARBA" id="ARBA00023004"/>
    </source>
</evidence>
<evidence type="ECO:0000256" key="3">
    <source>
        <dbReference type="ARBA" id="ARBA00022452"/>
    </source>
</evidence>
<keyword evidence="5 12" id="KW-0812">Transmembrane</keyword>
<dbReference type="RefSeq" id="WP_225551659.1">
    <property type="nucleotide sequence ID" value="NZ_JADEYP010000005.1"/>
</dbReference>
<gene>
    <name evidence="16" type="ORF">IPZ78_04060</name>
</gene>
<evidence type="ECO:0000256" key="11">
    <source>
        <dbReference type="ARBA" id="ARBA00023237"/>
    </source>
</evidence>
<feature type="domain" description="TonB-dependent receptor-like beta-barrel" evidence="14">
    <location>
        <begin position="334"/>
        <end position="774"/>
    </location>
</feature>
<dbReference type="Pfam" id="PF00593">
    <property type="entry name" value="TonB_dep_Rec_b-barrel"/>
    <property type="match status" value="1"/>
</dbReference>
<keyword evidence="8" id="KW-0406">Ion transport</keyword>
<dbReference type="Proteomes" id="UP001165302">
    <property type="component" value="Unassembled WGS sequence"/>
</dbReference>
<keyword evidence="3 12" id="KW-1134">Transmembrane beta strand</keyword>
<evidence type="ECO:0000256" key="4">
    <source>
        <dbReference type="ARBA" id="ARBA00022496"/>
    </source>
</evidence>
<name>A0ABS7Z4L1_9SPHI</name>
<organism evidence="16 17">
    <name type="scientific">Sphingobacterium bovistauri</name>
    <dbReference type="NCBI Taxonomy" id="2781959"/>
    <lineage>
        <taxon>Bacteria</taxon>
        <taxon>Pseudomonadati</taxon>
        <taxon>Bacteroidota</taxon>
        <taxon>Sphingobacteriia</taxon>
        <taxon>Sphingobacteriales</taxon>
        <taxon>Sphingobacteriaceae</taxon>
        <taxon>Sphingobacterium</taxon>
    </lineage>
</organism>
<feature type="domain" description="TonB-dependent receptor plug" evidence="15">
    <location>
        <begin position="113"/>
        <end position="220"/>
    </location>
</feature>
<proteinExistence type="inferred from homology"/>
<dbReference type="InterPro" id="IPR012910">
    <property type="entry name" value="Plug_dom"/>
</dbReference>
<evidence type="ECO:0000256" key="1">
    <source>
        <dbReference type="ARBA" id="ARBA00004571"/>
    </source>
</evidence>
<dbReference type="InterPro" id="IPR008969">
    <property type="entry name" value="CarboxyPept-like_regulatory"/>
</dbReference>
<dbReference type="Gene3D" id="2.40.170.20">
    <property type="entry name" value="TonB-dependent receptor, beta-barrel domain"/>
    <property type="match status" value="1"/>
</dbReference>
<dbReference type="PANTHER" id="PTHR32552:SF68">
    <property type="entry name" value="FERRICHROME OUTER MEMBRANE TRANSPORTER_PHAGE RECEPTOR"/>
    <property type="match status" value="1"/>
</dbReference>
<evidence type="ECO:0000256" key="10">
    <source>
        <dbReference type="ARBA" id="ARBA00023136"/>
    </source>
</evidence>
<evidence type="ECO:0000256" key="2">
    <source>
        <dbReference type="ARBA" id="ARBA00022448"/>
    </source>
</evidence>
<protein>
    <submittedName>
        <fullName evidence="16">TonB-dependent receptor</fullName>
    </submittedName>
</protein>
<evidence type="ECO:0000313" key="16">
    <source>
        <dbReference type="EMBL" id="MCA5004331.1"/>
    </source>
</evidence>
<accession>A0ABS7Z4L1</accession>
<dbReference type="InterPro" id="IPR000531">
    <property type="entry name" value="Beta-barrel_TonB"/>
</dbReference>